<feature type="domain" description="Nucleoside phosphorylase" evidence="2">
    <location>
        <begin position="9"/>
        <end position="244"/>
    </location>
</feature>
<dbReference type="RefSeq" id="WP_215788358.1">
    <property type="nucleotide sequence ID" value="NZ_JAHKKG010000005.1"/>
</dbReference>
<dbReference type="PRINTS" id="PR00364">
    <property type="entry name" value="DISEASERSIST"/>
</dbReference>
<dbReference type="InterPro" id="IPR011990">
    <property type="entry name" value="TPR-like_helical_dom_sf"/>
</dbReference>
<evidence type="ECO:0000313" key="4">
    <source>
        <dbReference type="Proteomes" id="UP001519654"/>
    </source>
</evidence>
<dbReference type="Gene3D" id="3.40.50.300">
    <property type="entry name" value="P-loop containing nucleotide triphosphate hydrolases"/>
    <property type="match status" value="1"/>
</dbReference>
<accession>A0ABS5YNU9</accession>
<evidence type="ECO:0000259" key="1">
    <source>
        <dbReference type="Pfam" id="PF00931"/>
    </source>
</evidence>
<dbReference type="Gene3D" id="1.25.40.10">
    <property type="entry name" value="Tetratricopeptide repeat domain"/>
    <property type="match status" value="1"/>
</dbReference>
<dbReference type="SMART" id="SM00028">
    <property type="entry name" value="TPR"/>
    <property type="match status" value="5"/>
</dbReference>
<dbReference type="InterPro" id="IPR035994">
    <property type="entry name" value="Nucleoside_phosphorylase_sf"/>
</dbReference>
<sequence>MELDGDPVIVVLTALGLEHAAVRRLLSGRRRVDHPSGTLFEVGHPPRGRFRIALAVTGEGNTAAAVLAERSIALFRPAAIVFVGVAGALREDLAFGDVVVATKIYAYHGGKVQPGGFEARPRSWELSHRIDQLARRVAADGTWSGPVAETPAVHLRPIAAGEVVLNSRDDPLSAQLRHHYGDAVAIEMESAGVAHAAHLNDALPVLTVRGISDRADGHKHEADEHGWQPVAAANAAAFALAVIAELTESQDTSRRHQLPVGAAVPRQLPARGGVLHGRAVELAELDTILLGSDRGGPRIAVITGTAGAGKTALALEWAHTTTEAFPDGQLHVDGRGFGPDTPLPTREILAGFLRALGQSRAAEQGDLDERAARFRTAINGRRMLLVLDNVREPAQIRPLLPGTGDSAVLITSRQRLHGLAVHHPVSTVELDRLSRDESVGLLSDVLGARADANPEAVARLVEHCAGLPLALRIAAEMAATRSQDSVATLLAELEQNESALDFLDLGDDPYAAVRSVFSWSYVALSESSATAFRRLGLHPGNAVSLPVAAAMLDTTIAAARRTLRRLADAHLITEPGPGCFAMHDLLRAYARDLGLRLDEPADRAATTDRMVDQYLHTADRAGRLVMPHRHRLSLAGRAIAEPAFADRAAALDWYERERRNLTEVFSLESAGTDRQRWQLAYVLRDFFYLTKHVDSWVRSHTVAVESATRLADRRAEGITRNNLGRALLESGREAEAEEQYRSARDLLRAAGDDQGAVDAQVNVASILRRRGAYEEALGHLNDGLAVYRRTQLPRKVGITLRSIARTEVEMGRPADAARHAREALAVFAELGLELDMAQTLNTLTRIHLAGGDADAARSMAERAVDRSRSAGSDYERAHALRGLGWAAALSGDKSLARTHLQESLAILQQLGATAADKVKAELDDLT</sequence>
<dbReference type="InterPro" id="IPR000845">
    <property type="entry name" value="Nucleoside_phosphorylase_d"/>
</dbReference>
<dbReference type="InterPro" id="IPR027417">
    <property type="entry name" value="P-loop_NTPase"/>
</dbReference>
<reference evidence="3 4" key="1">
    <citation type="submission" date="2021-06" db="EMBL/GenBank/DDBJ databases">
        <title>Actinoplanes lichenicola sp. nov., and Actinoplanes ovalisporus sp. nov., isolated from lichen in Thailand.</title>
        <authorList>
            <person name="Saeng-In P."/>
            <person name="Kanchanasin P."/>
            <person name="Yuki M."/>
            <person name="Kudo T."/>
            <person name="Ohkuma M."/>
            <person name="Phongsopitanun W."/>
            <person name="Tanasupawat S."/>
        </authorList>
    </citation>
    <scope>NUCLEOTIDE SEQUENCE [LARGE SCALE GENOMIC DNA]</scope>
    <source>
        <strain evidence="3 4">NBRC 110975</strain>
    </source>
</reference>
<gene>
    <name evidence="3" type="ORF">KOI35_16590</name>
</gene>
<dbReference type="PANTHER" id="PTHR46832">
    <property type="entry name" value="5'-METHYLTHIOADENOSINE/S-ADENOSYLHOMOCYSTEINE NUCLEOSIDASE"/>
    <property type="match status" value="1"/>
</dbReference>
<keyword evidence="4" id="KW-1185">Reference proteome</keyword>
<comment type="caution">
    <text evidence="3">The sequence shown here is derived from an EMBL/GenBank/DDBJ whole genome shotgun (WGS) entry which is preliminary data.</text>
</comment>
<evidence type="ECO:0000259" key="2">
    <source>
        <dbReference type="Pfam" id="PF01048"/>
    </source>
</evidence>
<dbReference type="PANTHER" id="PTHR46832:SF1">
    <property type="entry name" value="5'-METHYLTHIOADENOSINE_S-ADENOSYLHOMOCYSTEINE NUCLEOSIDASE"/>
    <property type="match status" value="1"/>
</dbReference>
<name>A0ABS5YNU9_9ACTN</name>
<dbReference type="EMBL" id="JAHKKG010000005">
    <property type="protein sequence ID" value="MBU2665122.1"/>
    <property type="molecule type" value="Genomic_DNA"/>
</dbReference>
<proteinExistence type="predicted"/>
<dbReference type="Gene3D" id="3.40.50.1580">
    <property type="entry name" value="Nucleoside phosphorylase domain"/>
    <property type="match status" value="1"/>
</dbReference>
<dbReference type="InterPro" id="IPR019734">
    <property type="entry name" value="TPR_rpt"/>
</dbReference>
<dbReference type="Pfam" id="PF13424">
    <property type="entry name" value="TPR_12"/>
    <property type="match status" value="2"/>
</dbReference>
<feature type="domain" description="NB-ARC" evidence="1">
    <location>
        <begin position="295"/>
        <end position="446"/>
    </location>
</feature>
<protein>
    <submittedName>
        <fullName evidence="3">Tetratricopeptide repeat protein</fullName>
    </submittedName>
</protein>
<dbReference type="InterPro" id="IPR002182">
    <property type="entry name" value="NB-ARC"/>
</dbReference>
<dbReference type="Pfam" id="PF00931">
    <property type="entry name" value="NB-ARC"/>
    <property type="match status" value="1"/>
</dbReference>
<organism evidence="3 4">
    <name type="scientific">Paractinoplanes bogorensis</name>
    <dbReference type="NCBI Taxonomy" id="1610840"/>
    <lineage>
        <taxon>Bacteria</taxon>
        <taxon>Bacillati</taxon>
        <taxon>Actinomycetota</taxon>
        <taxon>Actinomycetes</taxon>
        <taxon>Micromonosporales</taxon>
        <taxon>Micromonosporaceae</taxon>
        <taxon>Paractinoplanes</taxon>
    </lineage>
</organism>
<dbReference type="SUPFAM" id="SSF52540">
    <property type="entry name" value="P-loop containing nucleoside triphosphate hydrolases"/>
    <property type="match status" value="1"/>
</dbReference>
<dbReference type="Gene3D" id="1.10.8.430">
    <property type="entry name" value="Helical domain of apoptotic protease-activating factors"/>
    <property type="match status" value="1"/>
</dbReference>
<evidence type="ECO:0000313" key="3">
    <source>
        <dbReference type="EMBL" id="MBU2665122.1"/>
    </source>
</evidence>
<dbReference type="InterPro" id="IPR042197">
    <property type="entry name" value="Apaf_helical"/>
</dbReference>
<dbReference type="Pfam" id="PF01048">
    <property type="entry name" value="PNP_UDP_1"/>
    <property type="match status" value="1"/>
</dbReference>
<dbReference type="SUPFAM" id="SSF53167">
    <property type="entry name" value="Purine and uridine phosphorylases"/>
    <property type="match status" value="1"/>
</dbReference>
<dbReference type="Proteomes" id="UP001519654">
    <property type="component" value="Unassembled WGS sequence"/>
</dbReference>
<dbReference type="SUPFAM" id="SSF48452">
    <property type="entry name" value="TPR-like"/>
    <property type="match status" value="1"/>
</dbReference>
<dbReference type="CDD" id="cd09008">
    <property type="entry name" value="MTAN"/>
    <property type="match status" value="1"/>
</dbReference>